<comment type="pathway">
    <text evidence="9">Isoprenoid biosynthesis; isopentenyl diphosphate biosynthesis via DXP pathway; isopentenyl diphosphate from 1-deoxy-D-xylulose 5-phosphate: step 3/6.</text>
</comment>
<evidence type="ECO:0000313" key="13">
    <source>
        <dbReference type="Proteomes" id="UP000522333"/>
    </source>
</evidence>
<dbReference type="GO" id="GO:0016114">
    <property type="term" value="P:terpenoid biosynthetic process"/>
    <property type="evidence" value="ECO:0007669"/>
    <property type="project" value="UniProtKB-UniRule"/>
</dbReference>
<comment type="similarity">
    <text evidence="1 9">Belongs to the GHMP kinase family. IspE subfamily.</text>
</comment>
<evidence type="ECO:0000256" key="1">
    <source>
        <dbReference type="ARBA" id="ARBA00009684"/>
    </source>
</evidence>
<dbReference type="UniPathway" id="UPA00056">
    <property type="reaction ID" value="UER00094"/>
</dbReference>
<dbReference type="GO" id="GO:0050515">
    <property type="term" value="F:4-(cytidine 5'-diphospho)-2-C-methyl-D-erythritol kinase activity"/>
    <property type="evidence" value="ECO:0007669"/>
    <property type="project" value="UniProtKB-UniRule"/>
</dbReference>
<dbReference type="AlphaFoldDB" id="A0A848CAQ1"/>
<evidence type="ECO:0000256" key="8">
    <source>
        <dbReference type="ARBA" id="ARBA00032554"/>
    </source>
</evidence>
<evidence type="ECO:0000256" key="4">
    <source>
        <dbReference type="ARBA" id="ARBA00022679"/>
    </source>
</evidence>
<dbReference type="RefSeq" id="WP_168935718.1">
    <property type="nucleotide sequence ID" value="NZ_CAMFBL010000037.1"/>
</dbReference>
<dbReference type="InterPro" id="IPR036554">
    <property type="entry name" value="GHMP_kinase_C_sf"/>
</dbReference>
<dbReference type="InterPro" id="IPR006204">
    <property type="entry name" value="GHMP_kinase_N_dom"/>
</dbReference>
<dbReference type="EC" id="2.7.1.148" evidence="2 9"/>
<evidence type="ECO:0000256" key="6">
    <source>
        <dbReference type="ARBA" id="ARBA00022777"/>
    </source>
</evidence>
<evidence type="ECO:0000256" key="5">
    <source>
        <dbReference type="ARBA" id="ARBA00022741"/>
    </source>
</evidence>
<dbReference type="InterPro" id="IPR020568">
    <property type="entry name" value="Ribosomal_Su5_D2-typ_SF"/>
</dbReference>
<feature type="domain" description="GHMP kinase N-terminal" evidence="10">
    <location>
        <begin position="70"/>
        <end position="145"/>
    </location>
</feature>
<evidence type="ECO:0000256" key="7">
    <source>
        <dbReference type="ARBA" id="ARBA00022840"/>
    </source>
</evidence>
<dbReference type="SUPFAM" id="SSF55060">
    <property type="entry name" value="GHMP Kinase, C-terminal domain"/>
    <property type="match status" value="1"/>
</dbReference>
<evidence type="ECO:0000256" key="3">
    <source>
        <dbReference type="ARBA" id="ARBA00017473"/>
    </source>
</evidence>
<dbReference type="Pfam" id="PF08544">
    <property type="entry name" value="GHMP_kinases_C"/>
    <property type="match status" value="1"/>
</dbReference>
<evidence type="ECO:0000256" key="2">
    <source>
        <dbReference type="ARBA" id="ARBA00012052"/>
    </source>
</evidence>
<evidence type="ECO:0000259" key="11">
    <source>
        <dbReference type="Pfam" id="PF08544"/>
    </source>
</evidence>
<dbReference type="PANTHER" id="PTHR43527">
    <property type="entry name" value="4-DIPHOSPHOCYTIDYL-2-C-METHYL-D-ERYTHRITOL KINASE, CHLOROPLASTIC"/>
    <property type="match status" value="1"/>
</dbReference>
<comment type="caution">
    <text evidence="12">The sequence shown here is derived from an EMBL/GenBank/DDBJ whole genome shotgun (WGS) entry which is preliminary data.</text>
</comment>
<dbReference type="GO" id="GO:0019288">
    <property type="term" value="P:isopentenyl diphosphate biosynthetic process, methylerythritol 4-phosphate pathway"/>
    <property type="evidence" value="ECO:0007669"/>
    <property type="project" value="UniProtKB-UniRule"/>
</dbReference>
<keyword evidence="4 9" id="KW-0808">Transferase</keyword>
<feature type="domain" description="GHMP kinase C-terminal" evidence="11">
    <location>
        <begin position="237"/>
        <end position="288"/>
    </location>
</feature>
<dbReference type="EMBL" id="JABAFY010000024">
    <property type="protein sequence ID" value="NME52350.1"/>
    <property type="molecule type" value="Genomic_DNA"/>
</dbReference>
<reference evidence="12 13" key="1">
    <citation type="submission" date="2020-04" db="EMBL/GenBank/DDBJ databases">
        <authorList>
            <person name="Hitch T.C.A."/>
            <person name="Wylensek D."/>
            <person name="Clavel T."/>
        </authorList>
    </citation>
    <scope>NUCLEOTIDE SEQUENCE [LARGE SCALE GENOMIC DNA]</scope>
    <source>
        <strain evidence="12 13">PG-251-APC-1</strain>
    </source>
</reference>
<feature type="active site" evidence="9">
    <location>
        <position position="137"/>
    </location>
</feature>
<dbReference type="InterPro" id="IPR013750">
    <property type="entry name" value="GHMP_kinase_C_dom"/>
</dbReference>
<organism evidence="12 13">
    <name type="scientific">Desulfovibrio piger</name>
    <dbReference type="NCBI Taxonomy" id="901"/>
    <lineage>
        <taxon>Bacteria</taxon>
        <taxon>Pseudomonadati</taxon>
        <taxon>Thermodesulfobacteriota</taxon>
        <taxon>Desulfovibrionia</taxon>
        <taxon>Desulfovibrionales</taxon>
        <taxon>Desulfovibrionaceae</taxon>
        <taxon>Desulfovibrio</taxon>
    </lineage>
</organism>
<dbReference type="GO" id="GO:0005524">
    <property type="term" value="F:ATP binding"/>
    <property type="evidence" value="ECO:0007669"/>
    <property type="project" value="UniProtKB-UniRule"/>
</dbReference>
<dbReference type="Gene3D" id="3.30.70.890">
    <property type="entry name" value="GHMP kinase, C-terminal domain"/>
    <property type="match status" value="1"/>
</dbReference>
<dbReference type="InterPro" id="IPR014721">
    <property type="entry name" value="Ribsml_uS5_D2-typ_fold_subgr"/>
</dbReference>
<evidence type="ECO:0000256" key="9">
    <source>
        <dbReference type="HAMAP-Rule" id="MF_00061"/>
    </source>
</evidence>
<dbReference type="Pfam" id="PF00288">
    <property type="entry name" value="GHMP_kinases_N"/>
    <property type="match status" value="1"/>
</dbReference>
<accession>A0A848CAQ1</accession>
<dbReference type="PANTHER" id="PTHR43527:SF2">
    <property type="entry name" value="4-DIPHOSPHOCYTIDYL-2-C-METHYL-D-ERYTHRITOL KINASE, CHLOROPLASTIC"/>
    <property type="match status" value="1"/>
</dbReference>
<gene>
    <name evidence="9" type="primary">ispE</name>
    <name evidence="12" type="ORF">HF854_07375</name>
</gene>
<keyword evidence="9" id="KW-0414">Isoprene biosynthesis</keyword>
<dbReference type="SUPFAM" id="SSF54211">
    <property type="entry name" value="Ribosomal protein S5 domain 2-like"/>
    <property type="match status" value="1"/>
</dbReference>
<proteinExistence type="inferred from homology"/>
<keyword evidence="5 9" id="KW-0547">Nucleotide-binding</keyword>
<dbReference type="Proteomes" id="UP000522333">
    <property type="component" value="Unassembled WGS sequence"/>
</dbReference>
<feature type="binding site" evidence="9">
    <location>
        <begin position="95"/>
        <end position="105"/>
    </location>
    <ligand>
        <name>ATP</name>
        <dbReference type="ChEBI" id="CHEBI:30616"/>
    </ligand>
</feature>
<dbReference type="HAMAP" id="MF_00061">
    <property type="entry name" value="IspE"/>
    <property type="match status" value="1"/>
</dbReference>
<sequence>MEIRTGCKINLGLEITGILPNGYHTLDSVFYPLARPFDVLEVERREAAGIRVFCDTPGIDLEHNTLTKAHAAFAALLPEQAVCPGVDVTLRKGIPHGAGLGGGSSDAAALLLWLNSCLETPLPLEELEKAAIKVGADVPFFLHGQPRRVTGIGEVLTPAAVDLPGWWLVLVCPPVSVSTPWAYRAYDDLMAEAEKAGGKGLTNPESKDNETLLVMGKYAGTGTTFRITTENVLQIRNDLEPAVVREYPQLETIRQYLLHSGAACARMSGSGSSMFGLFSARHAAEAAAQSPESQYGKVFVLPMNAGM</sequence>
<name>A0A848CAQ1_9BACT</name>
<dbReference type="NCBIfam" id="TIGR00154">
    <property type="entry name" value="ispE"/>
    <property type="match status" value="1"/>
</dbReference>
<dbReference type="PIRSF" id="PIRSF010376">
    <property type="entry name" value="IspE"/>
    <property type="match status" value="1"/>
</dbReference>
<dbReference type="InterPro" id="IPR004424">
    <property type="entry name" value="IspE"/>
</dbReference>
<keyword evidence="7 9" id="KW-0067">ATP-binding</keyword>
<feature type="active site" evidence="9">
    <location>
        <position position="8"/>
    </location>
</feature>
<dbReference type="Gene3D" id="3.30.230.10">
    <property type="match status" value="1"/>
</dbReference>
<keyword evidence="6 9" id="KW-0418">Kinase</keyword>
<comment type="catalytic activity">
    <reaction evidence="9">
        <text>4-CDP-2-C-methyl-D-erythritol + ATP = 4-CDP-2-C-methyl-D-erythritol 2-phosphate + ADP + H(+)</text>
        <dbReference type="Rhea" id="RHEA:18437"/>
        <dbReference type="ChEBI" id="CHEBI:15378"/>
        <dbReference type="ChEBI" id="CHEBI:30616"/>
        <dbReference type="ChEBI" id="CHEBI:57823"/>
        <dbReference type="ChEBI" id="CHEBI:57919"/>
        <dbReference type="ChEBI" id="CHEBI:456216"/>
        <dbReference type="EC" id="2.7.1.148"/>
    </reaction>
</comment>
<protein>
    <recommendedName>
        <fullName evidence="3 9">4-diphosphocytidyl-2-C-methyl-D-erythritol kinase</fullName>
        <shortName evidence="9">CMK</shortName>
        <ecNumber evidence="2 9">2.7.1.148</ecNumber>
    </recommendedName>
    <alternativeName>
        <fullName evidence="8 9">4-(cytidine-5'-diphospho)-2-C-methyl-D-erythritol kinase</fullName>
    </alternativeName>
</protein>
<evidence type="ECO:0000259" key="10">
    <source>
        <dbReference type="Pfam" id="PF00288"/>
    </source>
</evidence>
<evidence type="ECO:0000313" key="12">
    <source>
        <dbReference type="EMBL" id="NME52350.1"/>
    </source>
</evidence>
<comment type="function">
    <text evidence="9">Catalyzes the phosphorylation of the position 2 hydroxy group of 4-diphosphocytidyl-2C-methyl-D-erythritol.</text>
</comment>